<keyword evidence="2" id="KW-1133">Transmembrane helix</keyword>
<dbReference type="InterPro" id="IPR058521">
    <property type="entry name" value="DUF8208"/>
</dbReference>
<feature type="transmembrane region" description="Helical" evidence="2">
    <location>
        <begin position="370"/>
        <end position="390"/>
    </location>
</feature>
<evidence type="ECO:0000259" key="3">
    <source>
        <dbReference type="Pfam" id="PF26635"/>
    </source>
</evidence>
<reference evidence="4 5" key="1">
    <citation type="submission" date="2018-08" db="EMBL/GenBank/DDBJ databases">
        <title>A genome reference for cultivated species of the human gut microbiota.</title>
        <authorList>
            <person name="Zou Y."/>
            <person name="Xue W."/>
            <person name="Luo G."/>
        </authorList>
    </citation>
    <scope>NUCLEOTIDE SEQUENCE [LARGE SCALE GENOMIC DNA]</scope>
    <source>
        <strain evidence="4 5">AM42-1AC</strain>
    </source>
</reference>
<dbReference type="Proteomes" id="UP000283492">
    <property type="component" value="Unassembled WGS sequence"/>
</dbReference>
<dbReference type="EMBL" id="QSFX01000008">
    <property type="protein sequence ID" value="RHA89884.1"/>
    <property type="molecule type" value="Genomic_DNA"/>
</dbReference>
<feature type="compositionally biased region" description="Low complexity" evidence="1">
    <location>
        <begin position="620"/>
        <end position="653"/>
    </location>
</feature>
<feature type="compositionally biased region" description="Basic and acidic residues" evidence="1">
    <location>
        <begin position="662"/>
        <end position="671"/>
    </location>
</feature>
<feature type="compositionally biased region" description="Basic and acidic residues" evidence="1">
    <location>
        <begin position="540"/>
        <end position="552"/>
    </location>
</feature>
<sequence length="718" mass="77989">MRRFSKKRKLMVSALCFGIMIFLFRTDVFAMTGDEFATFMRKNQAWLVSNNLFLDIAHTIGWALVKGCATLSDLCQSLYSYSLGLIDFTTYEPLQQWIATLKGLFQVLLTVSLVFAGTVMMIDHEKKPNFLKAAMVAGMSISALGYIMITLNQGVNAFCQEVAAGESNTSNIINENFYDLKYIDSKYGMANMDISNESNLENYHYPEGSFAVENVRINDVMNYADADGDTKYILSHNLLWQVDASNGTQFYAIQDIYNGFGWNSSGGDDWFNEFYYRYHVNYINIYITLIAYCIVYICVSYKTVRIIYELAITRILALLYSADVNGLQKTLKILGALKDGYIVLMLSAVCIKVFNFAQLYLNSKAGGNSLVYNIVFLFIAFAVVDGPNLIQQLTGIDAGLQSGFGKLMAAYHVGQAAKNTIARPAQFAWQQRQHRQLLNAMGANGGSGKGASAHGSSSGGAKGGKSDSSGGSNGNPSDHDGNGLNKDNGNLNNSFDKERNNNGGQNNQKAGENQSQKSQNLENGSKQDKNESGISQSGGLDHDKTGSGEDGKQTGASNIESDIKNADTNESGLSMKNSPIANDSKDQLKNKMSRMPGNRPSGKGGSSSKGNIKRTSGNYKGKASSIGSASKNISRSSALKPASSSPKVSSVKKNNTGNGNAKDGDRLERNINHSSKGSFSEKADISRTSIKEEANNIRNAMEDVGKKSNLSGSDRKGE</sequence>
<feature type="compositionally biased region" description="Low complexity" evidence="1">
    <location>
        <begin position="501"/>
        <end position="514"/>
    </location>
</feature>
<keyword evidence="2" id="KW-0812">Transmembrane</keyword>
<feature type="transmembrane region" description="Helical" evidence="2">
    <location>
        <begin position="129"/>
        <end position="149"/>
    </location>
</feature>
<dbReference type="RefSeq" id="WP_118580734.1">
    <property type="nucleotide sequence ID" value="NZ_CABJFX010000008.1"/>
</dbReference>
<feature type="region of interest" description="Disordered" evidence="1">
    <location>
        <begin position="440"/>
        <end position="718"/>
    </location>
</feature>
<feature type="compositionally biased region" description="Polar residues" evidence="1">
    <location>
        <begin position="568"/>
        <end position="581"/>
    </location>
</feature>
<dbReference type="InterPro" id="IPR058066">
    <property type="entry name" value="pXO2-14_N"/>
</dbReference>
<dbReference type="AlphaFoldDB" id="A0A3R6AFK2"/>
<evidence type="ECO:0000256" key="1">
    <source>
        <dbReference type="SAM" id="MobiDB-lite"/>
    </source>
</evidence>
<gene>
    <name evidence="4" type="ORF">DW914_06595</name>
</gene>
<feature type="transmembrane region" description="Helical" evidence="2">
    <location>
        <begin position="103"/>
        <end position="122"/>
    </location>
</feature>
<feature type="transmembrane region" description="Helical" evidence="2">
    <location>
        <begin position="342"/>
        <end position="361"/>
    </location>
</feature>
<feature type="transmembrane region" description="Helical" evidence="2">
    <location>
        <begin position="306"/>
        <end position="322"/>
    </location>
</feature>
<name>A0A3R6AFK2_9FIRM</name>
<feature type="compositionally biased region" description="Low complexity" evidence="1">
    <location>
        <begin position="466"/>
        <end position="493"/>
    </location>
</feature>
<evidence type="ECO:0000313" key="5">
    <source>
        <dbReference type="Proteomes" id="UP000283492"/>
    </source>
</evidence>
<feature type="compositionally biased region" description="Polar residues" evidence="1">
    <location>
        <begin position="515"/>
        <end position="524"/>
    </location>
</feature>
<proteinExistence type="predicted"/>
<feature type="compositionally biased region" description="Basic and acidic residues" evidence="1">
    <location>
        <begin position="679"/>
        <end position="706"/>
    </location>
</feature>
<evidence type="ECO:0000256" key="2">
    <source>
        <dbReference type="SAM" id="Phobius"/>
    </source>
</evidence>
<accession>A0A3R6AFK2</accession>
<organism evidence="4 5">
    <name type="scientific">Roseburia inulinivorans</name>
    <dbReference type="NCBI Taxonomy" id="360807"/>
    <lineage>
        <taxon>Bacteria</taxon>
        <taxon>Bacillati</taxon>
        <taxon>Bacillota</taxon>
        <taxon>Clostridia</taxon>
        <taxon>Lachnospirales</taxon>
        <taxon>Lachnospiraceae</taxon>
        <taxon>Roseburia</taxon>
    </lineage>
</organism>
<feature type="transmembrane region" description="Helical" evidence="2">
    <location>
        <begin position="280"/>
        <end position="299"/>
    </location>
</feature>
<dbReference type="Pfam" id="PF26635">
    <property type="entry name" value="DUF8208"/>
    <property type="match status" value="1"/>
</dbReference>
<evidence type="ECO:0000313" key="4">
    <source>
        <dbReference type="EMBL" id="RHA89884.1"/>
    </source>
</evidence>
<keyword evidence="2" id="KW-0472">Membrane</keyword>
<comment type="caution">
    <text evidence="4">The sequence shown here is derived from an EMBL/GenBank/DDBJ whole genome shotgun (WGS) entry which is preliminary data.</text>
</comment>
<feature type="domain" description="DUF8208" evidence="3">
    <location>
        <begin position="49"/>
        <end position="411"/>
    </location>
</feature>
<protein>
    <recommendedName>
        <fullName evidence="3">DUF8208 domain-containing protein</fullName>
    </recommendedName>
</protein>
<dbReference type="NCBIfam" id="NF045890">
    <property type="entry name" value="conj_pls20_p028"/>
    <property type="match status" value="1"/>
</dbReference>